<sequence length="100" mass="11033">MGPFTKINPADILCNHTEPCGRRWFIPPTALQLRVNVCQGVTNASPRSCVEMISAHLLPDQELQREGIPFGRGGGSGRQSPTEADEFLKFESENVGLSWH</sequence>
<proteinExistence type="predicted"/>
<organism evidence="2 3">
    <name type="scientific">Plakobranchus ocellatus</name>
    <dbReference type="NCBI Taxonomy" id="259542"/>
    <lineage>
        <taxon>Eukaryota</taxon>
        <taxon>Metazoa</taxon>
        <taxon>Spiralia</taxon>
        <taxon>Lophotrochozoa</taxon>
        <taxon>Mollusca</taxon>
        <taxon>Gastropoda</taxon>
        <taxon>Heterobranchia</taxon>
        <taxon>Euthyneura</taxon>
        <taxon>Panpulmonata</taxon>
        <taxon>Sacoglossa</taxon>
        <taxon>Placobranchoidea</taxon>
        <taxon>Plakobranchidae</taxon>
        <taxon>Plakobranchus</taxon>
    </lineage>
</organism>
<gene>
    <name evidence="2" type="ORF">PoB_004010100</name>
</gene>
<keyword evidence="3" id="KW-1185">Reference proteome</keyword>
<dbReference type="EMBL" id="BLXT01004491">
    <property type="protein sequence ID" value="GFO13596.1"/>
    <property type="molecule type" value="Genomic_DNA"/>
</dbReference>
<feature type="region of interest" description="Disordered" evidence="1">
    <location>
        <begin position="66"/>
        <end position="85"/>
    </location>
</feature>
<evidence type="ECO:0000313" key="3">
    <source>
        <dbReference type="Proteomes" id="UP000735302"/>
    </source>
</evidence>
<comment type="caution">
    <text evidence="2">The sequence shown here is derived from an EMBL/GenBank/DDBJ whole genome shotgun (WGS) entry which is preliminary data.</text>
</comment>
<evidence type="ECO:0000256" key="1">
    <source>
        <dbReference type="SAM" id="MobiDB-lite"/>
    </source>
</evidence>
<protein>
    <submittedName>
        <fullName evidence="2">Uncharacterized protein</fullName>
    </submittedName>
</protein>
<dbReference type="Proteomes" id="UP000735302">
    <property type="component" value="Unassembled WGS sequence"/>
</dbReference>
<evidence type="ECO:0000313" key="2">
    <source>
        <dbReference type="EMBL" id="GFO13596.1"/>
    </source>
</evidence>
<accession>A0AAV4AZ83</accession>
<dbReference type="AlphaFoldDB" id="A0AAV4AZ83"/>
<reference evidence="2 3" key="1">
    <citation type="journal article" date="2021" name="Elife">
        <title>Chloroplast acquisition without the gene transfer in kleptoplastic sea slugs, Plakobranchus ocellatus.</title>
        <authorList>
            <person name="Maeda T."/>
            <person name="Takahashi S."/>
            <person name="Yoshida T."/>
            <person name="Shimamura S."/>
            <person name="Takaki Y."/>
            <person name="Nagai Y."/>
            <person name="Toyoda A."/>
            <person name="Suzuki Y."/>
            <person name="Arimoto A."/>
            <person name="Ishii H."/>
            <person name="Satoh N."/>
            <person name="Nishiyama T."/>
            <person name="Hasebe M."/>
            <person name="Maruyama T."/>
            <person name="Minagawa J."/>
            <person name="Obokata J."/>
            <person name="Shigenobu S."/>
        </authorList>
    </citation>
    <scope>NUCLEOTIDE SEQUENCE [LARGE SCALE GENOMIC DNA]</scope>
</reference>
<name>A0AAV4AZ83_9GAST</name>